<dbReference type="PANTHER" id="PTHR30432:SF1">
    <property type="entry name" value="DNA-BINDING TRANSCRIPTIONAL DUAL REGULATOR MODE"/>
    <property type="match status" value="1"/>
</dbReference>
<reference evidence="2" key="1">
    <citation type="journal article" date="2016" name="Appl. Environ. Microbiol.">
        <title>Functional Metagenomics of a Biostimulated Petroleum-Contaminated Soil Reveals an Extraordinary Diversity of Extradiol Dioxygenases.</title>
        <authorList>
            <person name="Terron-Gonzalez L."/>
            <person name="Martin-Cabello G."/>
            <person name="Ferrer M."/>
            <person name="Santero E."/>
        </authorList>
    </citation>
    <scope>NUCLEOTIDE SEQUENCE</scope>
</reference>
<dbReference type="EMBL" id="KU144995">
    <property type="protein sequence ID" value="AMK59570.1"/>
    <property type="molecule type" value="Genomic_DNA"/>
</dbReference>
<dbReference type="Gene3D" id="1.10.10.10">
    <property type="entry name" value="Winged helix-like DNA-binding domain superfamily/Winged helix DNA-binding domain"/>
    <property type="match status" value="1"/>
</dbReference>
<protein>
    <submittedName>
        <fullName evidence="2">ModE family transcriptional regulator</fullName>
    </submittedName>
</protein>
<feature type="domain" description="HTH lysR-type" evidence="1">
    <location>
        <begin position="30"/>
        <end position="90"/>
    </location>
</feature>
<sequence length="127" mass="13041">MSGFRSGAFPRLWLRLDLAPGVSIGPGKAELLLGIAETGSISAAGRRIGMSYKRAWQLVDALNRHFAAPLVNASRGGAHGGGATLTPLGREVLAAYQALQVAAGECAAATLGQLAARVVAADHPVER</sequence>
<evidence type="ECO:0000313" key="2">
    <source>
        <dbReference type="EMBL" id="AMK59570.1"/>
    </source>
</evidence>
<dbReference type="InterPro" id="IPR036388">
    <property type="entry name" value="WH-like_DNA-bd_sf"/>
</dbReference>
<dbReference type="PANTHER" id="PTHR30432">
    <property type="entry name" value="TRANSCRIPTIONAL REGULATOR MODE"/>
    <property type="match status" value="1"/>
</dbReference>
<name>A0A140DZV8_9BACT</name>
<proteinExistence type="predicted"/>
<dbReference type="Pfam" id="PF00126">
    <property type="entry name" value="HTH_1"/>
    <property type="match status" value="1"/>
</dbReference>
<evidence type="ECO:0000259" key="1">
    <source>
        <dbReference type="Pfam" id="PF00126"/>
    </source>
</evidence>
<dbReference type="AlphaFoldDB" id="A0A140DZV8"/>
<dbReference type="InterPro" id="IPR000847">
    <property type="entry name" value="LysR_HTH_N"/>
</dbReference>
<dbReference type="SUPFAM" id="SSF46785">
    <property type="entry name" value="Winged helix' DNA-binding domain"/>
    <property type="match status" value="1"/>
</dbReference>
<dbReference type="GO" id="GO:0003700">
    <property type="term" value="F:DNA-binding transcription factor activity"/>
    <property type="evidence" value="ECO:0007669"/>
    <property type="project" value="InterPro"/>
</dbReference>
<accession>A0A140DZV8</accession>
<organism evidence="2">
    <name type="scientific">uncultured bacterium UPO75</name>
    <dbReference type="NCBI Taxonomy" id="1776992"/>
    <lineage>
        <taxon>Bacteria</taxon>
        <taxon>environmental samples</taxon>
    </lineage>
</organism>
<dbReference type="InterPro" id="IPR036390">
    <property type="entry name" value="WH_DNA-bd_sf"/>
</dbReference>
<dbReference type="InterPro" id="IPR051815">
    <property type="entry name" value="Molybdate_resp_trans_reg"/>
</dbReference>